<sequence length="89" mass="9916">MKVIARKVHVRLSVCHIQVGEPKEKNTGESTSDLYYSGSTERCCSQDVSLRREEELASKIRRIGRCIHSDLLVQATKTSTSVVLSILIA</sequence>
<evidence type="ECO:0000313" key="1">
    <source>
        <dbReference type="EMBL" id="GFS32696.1"/>
    </source>
</evidence>
<protein>
    <submittedName>
        <fullName evidence="1">Uncharacterized protein</fullName>
    </submittedName>
</protein>
<accession>A0A8X6K984</accession>
<dbReference type="EMBL" id="BMAV01024373">
    <property type="protein sequence ID" value="GFS32696.1"/>
    <property type="molecule type" value="Genomic_DNA"/>
</dbReference>
<organism evidence="1 2">
    <name type="scientific">Trichonephila inaurata madagascariensis</name>
    <dbReference type="NCBI Taxonomy" id="2747483"/>
    <lineage>
        <taxon>Eukaryota</taxon>
        <taxon>Metazoa</taxon>
        <taxon>Ecdysozoa</taxon>
        <taxon>Arthropoda</taxon>
        <taxon>Chelicerata</taxon>
        <taxon>Arachnida</taxon>
        <taxon>Araneae</taxon>
        <taxon>Araneomorphae</taxon>
        <taxon>Entelegynae</taxon>
        <taxon>Araneoidea</taxon>
        <taxon>Nephilidae</taxon>
        <taxon>Trichonephila</taxon>
        <taxon>Trichonephila inaurata</taxon>
    </lineage>
</organism>
<gene>
    <name evidence="1" type="ORF">TNIN_228081</name>
</gene>
<reference evidence="1" key="1">
    <citation type="submission" date="2020-08" db="EMBL/GenBank/DDBJ databases">
        <title>Multicomponent nature underlies the extraordinary mechanical properties of spider dragline silk.</title>
        <authorList>
            <person name="Kono N."/>
            <person name="Nakamura H."/>
            <person name="Mori M."/>
            <person name="Yoshida Y."/>
            <person name="Ohtoshi R."/>
            <person name="Malay A.D."/>
            <person name="Moran D.A.P."/>
            <person name="Tomita M."/>
            <person name="Numata K."/>
            <person name="Arakawa K."/>
        </authorList>
    </citation>
    <scope>NUCLEOTIDE SEQUENCE</scope>
</reference>
<keyword evidence="2" id="KW-1185">Reference proteome</keyword>
<name>A0A8X6K984_9ARAC</name>
<evidence type="ECO:0000313" key="2">
    <source>
        <dbReference type="Proteomes" id="UP000886998"/>
    </source>
</evidence>
<proteinExistence type="predicted"/>
<dbReference type="AlphaFoldDB" id="A0A8X6K984"/>
<comment type="caution">
    <text evidence="1">The sequence shown here is derived from an EMBL/GenBank/DDBJ whole genome shotgun (WGS) entry which is preliminary data.</text>
</comment>
<dbReference type="Proteomes" id="UP000886998">
    <property type="component" value="Unassembled WGS sequence"/>
</dbReference>